<keyword evidence="2" id="KW-0813">Transport</keyword>
<dbReference type="Pfam" id="PF00358">
    <property type="entry name" value="PTS_EIIA_1"/>
    <property type="match status" value="1"/>
</dbReference>
<keyword evidence="5" id="KW-0598">Phosphotransferase system</keyword>
<evidence type="ECO:0000313" key="8">
    <source>
        <dbReference type="EMBL" id="KIO73268.1"/>
    </source>
</evidence>
<evidence type="ECO:0000256" key="2">
    <source>
        <dbReference type="ARBA" id="ARBA00022448"/>
    </source>
</evidence>
<evidence type="ECO:0000256" key="1">
    <source>
        <dbReference type="ARBA" id="ARBA00004496"/>
    </source>
</evidence>
<sequence length="169" mass="18286">MFKKFFSKNTTIPKTIELKAYASGTIVKLEDVPDPVFSEKMMGDGIAIEPIEGKIVSPVDGEIIQVFPTKHAIGIKTNNGVEILIHIGLETVAMNGEGFNAHVSQGEKVKVGDVLVTFDLELVKEKAKSTIIPIIITNTDKMEKIEKPILSGKVQAADQVILTASVLNS</sequence>
<accession>A0ABD4A8F8</accession>
<dbReference type="GeneID" id="92962028"/>
<dbReference type="EMBL" id="JXLU01000051">
    <property type="protein sequence ID" value="KIO73268.1"/>
    <property type="molecule type" value="Genomic_DNA"/>
</dbReference>
<comment type="caution">
    <text evidence="8">The sequence shown here is derived from an EMBL/GenBank/DDBJ whole genome shotgun (WGS) entry which is preliminary data.</text>
</comment>
<dbReference type="GO" id="GO:0016301">
    <property type="term" value="F:kinase activity"/>
    <property type="evidence" value="ECO:0007669"/>
    <property type="project" value="UniProtKB-KW"/>
</dbReference>
<dbReference type="PANTHER" id="PTHR45008">
    <property type="entry name" value="PTS SYSTEM GLUCOSE-SPECIFIC EIIA COMPONENT"/>
    <property type="match status" value="1"/>
</dbReference>
<feature type="domain" description="PTS EIIA type-1" evidence="7">
    <location>
        <begin position="34"/>
        <end position="138"/>
    </location>
</feature>
<evidence type="ECO:0000256" key="3">
    <source>
        <dbReference type="ARBA" id="ARBA00022597"/>
    </source>
</evidence>
<dbReference type="InterPro" id="IPR001127">
    <property type="entry name" value="PTS_EIIA_1_perm"/>
</dbReference>
<dbReference type="SUPFAM" id="SSF51261">
    <property type="entry name" value="Duplicated hybrid motif"/>
    <property type="match status" value="1"/>
</dbReference>
<dbReference type="InterPro" id="IPR050890">
    <property type="entry name" value="PTS_EIIA_component"/>
</dbReference>
<dbReference type="Gene3D" id="2.70.70.10">
    <property type="entry name" value="Glucose Permease (Domain IIA)"/>
    <property type="match status" value="1"/>
</dbReference>
<dbReference type="GO" id="GO:0005737">
    <property type="term" value="C:cytoplasm"/>
    <property type="evidence" value="ECO:0007669"/>
    <property type="project" value="UniProtKB-SubCell"/>
</dbReference>
<dbReference type="RefSeq" id="WP_041845253.1">
    <property type="nucleotide sequence ID" value="NZ_JAMAXM010000005.1"/>
</dbReference>
<dbReference type="EC" id="2.7.1.69" evidence="8"/>
<dbReference type="GO" id="GO:0009401">
    <property type="term" value="P:phosphoenolpyruvate-dependent sugar phosphotransferase system"/>
    <property type="evidence" value="ECO:0007669"/>
    <property type="project" value="UniProtKB-KW"/>
</dbReference>
<dbReference type="AlphaFoldDB" id="A0ABD4A8F8"/>
<dbReference type="FunFam" id="2.70.70.10:FF:000001">
    <property type="entry name" value="PTS system glucose-specific IIA component"/>
    <property type="match status" value="1"/>
</dbReference>
<dbReference type="NCBIfam" id="TIGR00830">
    <property type="entry name" value="PTBA"/>
    <property type="match status" value="1"/>
</dbReference>
<dbReference type="PROSITE" id="PS51093">
    <property type="entry name" value="PTS_EIIA_TYPE_1"/>
    <property type="match status" value="1"/>
</dbReference>
<reference evidence="8 9" key="1">
    <citation type="submission" date="2015-01" db="EMBL/GenBank/DDBJ databases">
        <title>Draft Genome Sequences of Four Bacillus thermoamylovorans Strains, Isolated From Food Products.</title>
        <authorList>
            <person name="Krawcyk A.O."/>
            <person name="Berendsen E.M."/>
            <person name="Eijlander R.T."/>
            <person name="de Jong A."/>
            <person name="Wells-Bennik M."/>
            <person name="Kuipers O.P."/>
        </authorList>
    </citation>
    <scope>NUCLEOTIDE SEQUENCE [LARGE SCALE GENOMIC DNA]</scope>
    <source>
        <strain evidence="8 9">B4167</strain>
    </source>
</reference>
<evidence type="ECO:0000256" key="5">
    <source>
        <dbReference type="ARBA" id="ARBA00022683"/>
    </source>
</evidence>
<dbReference type="InterPro" id="IPR011055">
    <property type="entry name" value="Dup_hybrid_motif"/>
</dbReference>
<organism evidence="8 9">
    <name type="scientific">Caldibacillus thermoamylovorans</name>
    <dbReference type="NCBI Taxonomy" id="35841"/>
    <lineage>
        <taxon>Bacteria</taxon>
        <taxon>Bacillati</taxon>
        <taxon>Bacillota</taxon>
        <taxon>Bacilli</taxon>
        <taxon>Bacillales</taxon>
        <taxon>Bacillaceae</taxon>
        <taxon>Caldibacillus</taxon>
    </lineage>
</organism>
<comment type="subcellular location">
    <subcellularLocation>
        <location evidence="1">Cytoplasm</location>
    </subcellularLocation>
</comment>
<keyword evidence="3" id="KW-0762">Sugar transport</keyword>
<evidence type="ECO:0000259" key="7">
    <source>
        <dbReference type="PROSITE" id="PS51093"/>
    </source>
</evidence>
<evidence type="ECO:0000256" key="6">
    <source>
        <dbReference type="ARBA" id="ARBA00022777"/>
    </source>
</evidence>
<evidence type="ECO:0000313" key="9">
    <source>
        <dbReference type="Proteomes" id="UP000032076"/>
    </source>
</evidence>
<dbReference type="Proteomes" id="UP000032076">
    <property type="component" value="Unassembled WGS sequence"/>
</dbReference>
<keyword evidence="4 8" id="KW-0808">Transferase</keyword>
<protein>
    <submittedName>
        <fullName evidence="8">PTS system, glucose-specific IIA component</fullName>
        <ecNumber evidence="8">2.7.1.69</ecNumber>
    </submittedName>
</protein>
<dbReference type="PANTHER" id="PTHR45008:SF1">
    <property type="entry name" value="PTS SYSTEM GLUCOSE-SPECIFIC EIIA COMPONENT"/>
    <property type="match status" value="1"/>
</dbReference>
<gene>
    <name evidence="8" type="ORF">B4167_2241</name>
</gene>
<name>A0ABD4A8F8_9BACI</name>
<evidence type="ECO:0000256" key="4">
    <source>
        <dbReference type="ARBA" id="ARBA00022679"/>
    </source>
</evidence>
<dbReference type="PROSITE" id="PS00371">
    <property type="entry name" value="PTS_EIIA_TYPE_1_HIS"/>
    <property type="match status" value="1"/>
</dbReference>
<keyword evidence="6" id="KW-0418">Kinase</keyword>
<proteinExistence type="predicted"/>